<accession>A0A1H3HF33</accession>
<organism evidence="1 2">
    <name type="scientific">Halopenitus persicus</name>
    <dbReference type="NCBI Taxonomy" id="1048396"/>
    <lineage>
        <taxon>Archaea</taxon>
        <taxon>Methanobacteriati</taxon>
        <taxon>Methanobacteriota</taxon>
        <taxon>Stenosarchaea group</taxon>
        <taxon>Halobacteria</taxon>
        <taxon>Halobacteriales</taxon>
        <taxon>Haloferacaceae</taxon>
        <taxon>Halopenitus</taxon>
    </lineage>
</organism>
<reference evidence="2" key="1">
    <citation type="submission" date="2016-10" db="EMBL/GenBank/DDBJ databases">
        <authorList>
            <person name="Varghese N."/>
            <person name="Submissions S."/>
        </authorList>
    </citation>
    <scope>NUCLEOTIDE SEQUENCE [LARGE SCALE GENOMIC DNA]</scope>
    <source>
        <strain evidence="2">DC30,IBRC 10041,KCTC 4046</strain>
    </source>
</reference>
<name>A0A1H3HF33_9EURY</name>
<dbReference type="AlphaFoldDB" id="A0A1H3HF33"/>
<dbReference type="SMART" id="SM00710">
    <property type="entry name" value="PbH1"/>
    <property type="match status" value="15"/>
</dbReference>
<evidence type="ECO:0000313" key="1">
    <source>
        <dbReference type="EMBL" id="SDY14087.1"/>
    </source>
</evidence>
<dbReference type="InterPro" id="IPR011050">
    <property type="entry name" value="Pectin_lyase_fold/virulence"/>
</dbReference>
<keyword evidence="2" id="KW-1185">Reference proteome</keyword>
<proteinExistence type="predicted"/>
<dbReference type="InterPro" id="IPR006626">
    <property type="entry name" value="PbH1"/>
</dbReference>
<sequence>MVLSVVAMGMAFTGSAAAEEVTVGNSAALSDAINNAGDGDTIIVEDGTYEYTGDELSIDTANVTLAAESSATPTIRLDQSETTSDGSPTISVEAEGVSVDGLRIERNASGSGIAQGVRVSASDTRLSDLDIVKGGGGNNDQGVTVLDAYAGESSPSDTSNVTLENVDASGFHTGIGVSTQTDEATLEDVTISGGTVSDNEFGIGFAVVGSVSDSPKAVSVDNVQIENNTVGVRVFGDGEKQGFIGTIDASGITLEGNHFTGNTDVHVFDNSTSSNLNIQSTFENNDNTFNRSVVRVTDGEYAPRIWTSPSAAISSASKNATVKVGSGSYKESVTIGVEGLTLESTAGADSTTISADATEGVMITESNVTVRGFTVTTNLDDTDTHGQYGIRLEPNGGVEDILIEDNVVQDISDTYRPAGISLDLKNTEDKTAKNVTVRDNIVRNITSVESESDESVAKGINPNERFQNLTVENNTIRNIGGENSAGALGIDFSSDTGANPNAGPKNFTIKHNDIDGIAVGDGSPEATYKDALGLYLHEYGDLGEEHTVTQNNFTNVSIRYNTNNVDDPDTLNATHNWWGAQYPDFDTVVDNLDTVNVTPWYTDAERTQQADGIKNVDQGTEHPTINHAIASANEGQTIVVPGRTYNESVAIDTAGITLKAEDPNNQPTIRYADSSNDDGTAALYINKNDVSVENITVHRIAAEDRKQDADHAQGIRIQGSNVDVENPTVIGSDLNHADRDYHRFDGILVYDGGTETKNVDIGGAHVEGFHAGVVTTVWGDGDGGFDSVSNITVHNSEISNNTDGVVVKTHSDTVVPENVQILESSIHNNSEFGVYVVGQENIIKENYQGYNITNANASEVDVTYNNIKDNGIEAASATDTSLDAWLNWWGSADGPQSSGQFDEAVNDTYYDPFLTAPHEQVNKTDSDDNIATRQFASDLTLESGVSTIAFPAPSERTLAETVNLSNVETIYAYDNSQHTWLSTADGTLDAESTTPNALSAYILVVKDGKTASAVMEFDNDFDGTTKPDPTEVTTGWNLVSPTRAGDTTDAAFDTTDATVENSLDYQFADQTRSQPFGASERYDYSPYRGYWTLIDEEGEDSDVHPATYDGLTLDEYLKAVNLDED</sequence>
<dbReference type="InterPro" id="IPR026452">
    <property type="entry name" value="Surf_glycop_sig_pep"/>
</dbReference>
<dbReference type="Proteomes" id="UP000199079">
    <property type="component" value="Unassembled WGS sequence"/>
</dbReference>
<gene>
    <name evidence="1" type="ORF">SAMN05216564_103252</name>
</gene>
<dbReference type="EMBL" id="FNPC01000003">
    <property type="protein sequence ID" value="SDY14087.1"/>
    <property type="molecule type" value="Genomic_DNA"/>
</dbReference>
<dbReference type="Gene3D" id="2.160.20.10">
    <property type="entry name" value="Single-stranded right-handed beta-helix, Pectin lyase-like"/>
    <property type="match status" value="3"/>
</dbReference>
<dbReference type="NCBIfam" id="TIGR04207">
    <property type="entry name" value="halo_sig_pep"/>
    <property type="match status" value="1"/>
</dbReference>
<protein>
    <submittedName>
        <fullName evidence="1">Surface glycoprotein</fullName>
    </submittedName>
</protein>
<dbReference type="InterPro" id="IPR012334">
    <property type="entry name" value="Pectin_lyas_fold"/>
</dbReference>
<dbReference type="SUPFAM" id="SSF51126">
    <property type="entry name" value="Pectin lyase-like"/>
    <property type="match status" value="3"/>
</dbReference>
<evidence type="ECO:0000313" key="2">
    <source>
        <dbReference type="Proteomes" id="UP000199079"/>
    </source>
</evidence>